<reference evidence="1 2" key="1">
    <citation type="submission" date="2018-07" db="EMBL/GenBank/DDBJ databases">
        <title>Genomic Encyclopedia of Type Strains, Phase III (KMG-III): the genomes of soil and plant-associated and newly described type strains.</title>
        <authorList>
            <person name="Whitman W."/>
        </authorList>
    </citation>
    <scope>NUCLEOTIDE SEQUENCE [LARGE SCALE GENOMIC DNA]</scope>
    <source>
        <strain evidence="1 2">CECT 8333</strain>
    </source>
</reference>
<name>A0A369BP61_9BACL</name>
<evidence type="ECO:0000313" key="2">
    <source>
        <dbReference type="Proteomes" id="UP000253090"/>
    </source>
</evidence>
<dbReference type="Proteomes" id="UP000253090">
    <property type="component" value="Unassembled WGS sequence"/>
</dbReference>
<organism evidence="1 2">
    <name type="scientific">Fontibacillus phaseoli</name>
    <dbReference type="NCBI Taxonomy" id="1416533"/>
    <lineage>
        <taxon>Bacteria</taxon>
        <taxon>Bacillati</taxon>
        <taxon>Bacillota</taxon>
        <taxon>Bacilli</taxon>
        <taxon>Bacillales</taxon>
        <taxon>Paenibacillaceae</taxon>
        <taxon>Fontibacillus</taxon>
    </lineage>
</organism>
<evidence type="ECO:0000313" key="1">
    <source>
        <dbReference type="EMBL" id="RCX23409.1"/>
    </source>
</evidence>
<protein>
    <submittedName>
        <fullName evidence="1">Uncharacterized protein</fullName>
    </submittedName>
</protein>
<dbReference type="EMBL" id="QPJW01000001">
    <property type="protein sequence ID" value="RCX23409.1"/>
    <property type="molecule type" value="Genomic_DNA"/>
</dbReference>
<accession>A0A369BP61</accession>
<comment type="caution">
    <text evidence="1">The sequence shown here is derived from an EMBL/GenBank/DDBJ whole genome shotgun (WGS) entry which is preliminary data.</text>
</comment>
<gene>
    <name evidence="1" type="ORF">DFP94_1011008</name>
</gene>
<keyword evidence="2" id="KW-1185">Reference proteome</keyword>
<dbReference type="AlphaFoldDB" id="A0A369BP61"/>
<proteinExistence type="predicted"/>
<sequence>MTVSGEDQRSDPELFPSIFKIPLEPWNELKITIVGNEKVWDVGHQRMHYFWN</sequence>